<dbReference type="EMBL" id="DACQKT010000011">
    <property type="protein sequence ID" value="HAS6678961.1"/>
    <property type="molecule type" value="Genomic_DNA"/>
</dbReference>
<reference evidence="1" key="4">
    <citation type="submission" date="2019-12" db="EMBL/GenBank/DDBJ databases">
        <authorList>
            <consortium name="NCBI Pathogen Detection Project"/>
        </authorList>
    </citation>
    <scope>NUCLEOTIDE SEQUENCE</scope>
    <source>
        <strain evidence="1">1930</strain>
    </source>
</reference>
<dbReference type="EMBL" id="NIXT01000486">
    <property type="protein sequence ID" value="OXE32895.1"/>
    <property type="molecule type" value="Genomic_DNA"/>
</dbReference>
<protein>
    <submittedName>
        <fullName evidence="2">Uncharacterized protein</fullName>
    </submittedName>
</protein>
<gene>
    <name evidence="2" type="ORF">CA163_10355</name>
    <name evidence="3" type="ORF">EHC69_06810</name>
    <name evidence="1" type="ORF">I7278_19365</name>
</gene>
<proteinExistence type="predicted"/>
<reference evidence="2 4" key="1">
    <citation type="journal article" date="2017" name="Appl. Environ. Microbiol.">
        <title>Parallel evolution of two clades of a major Atlantic endemic Vibrio parahaemolyticus pathogen lineage by independent acquisition of related pathogenicity islands.</title>
        <authorList>
            <person name="Xu F."/>
            <person name="Gonzalez-Escalona N."/>
            <person name="Drees K.P."/>
            <person name="Sebra R.P."/>
            <person name="Cooper V.S."/>
            <person name="Jones S.H."/>
            <person name="Whistler C.A."/>
        </authorList>
    </citation>
    <scope>NUCLEOTIDE SEQUENCE [LARGE SCALE GENOMIC DNA]</scope>
    <source>
        <strain evidence="2 4">MAVP-3</strain>
    </source>
</reference>
<dbReference type="STRING" id="670.ACZ92_09915"/>
<evidence type="ECO:0000313" key="3">
    <source>
        <dbReference type="EMBL" id="QHH09099.1"/>
    </source>
</evidence>
<dbReference type="AlphaFoldDB" id="A0A227BUA7"/>
<dbReference type="Proteomes" id="UP000856022">
    <property type="component" value="Unassembled WGS sequence"/>
</dbReference>
<name>A0A227BUA7_VIBPH</name>
<dbReference type="Proteomes" id="UP000464718">
    <property type="component" value="Chromosome i"/>
</dbReference>
<evidence type="ECO:0000313" key="5">
    <source>
        <dbReference type="Proteomes" id="UP000464718"/>
    </source>
</evidence>
<evidence type="ECO:0000313" key="1">
    <source>
        <dbReference type="EMBL" id="HAS6678961.1"/>
    </source>
</evidence>
<evidence type="ECO:0000313" key="4">
    <source>
        <dbReference type="Proteomes" id="UP000214596"/>
    </source>
</evidence>
<accession>A0A227BUA7</accession>
<dbReference type="OrthoDB" id="5917768at2"/>
<organism evidence="2 4">
    <name type="scientific">Vibrio parahaemolyticus</name>
    <dbReference type="NCBI Taxonomy" id="670"/>
    <lineage>
        <taxon>Bacteria</taxon>
        <taxon>Pseudomonadati</taxon>
        <taxon>Pseudomonadota</taxon>
        <taxon>Gammaproteobacteria</taxon>
        <taxon>Vibrionales</taxon>
        <taxon>Vibrionaceae</taxon>
        <taxon>Vibrio</taxon>
    </lineage>
</organism>
<reference evidence="1" key="2">
    <citation type="journal article" date="2018" name="Genome Biol.">
        <title>SKESA: strategic k-mer extension for scrupulous assemblies.</title>
        <authorList>
            <person name="Souvorov A."/>
            <person name="Agarwala R."/>
            <person name="Lipman D.J."/>
        </authorList>
    </citation>
    <scope>NUCLEOTIDE SEQUENCE</scope>
    <source>
        <strain evidence="1">1930</strain>
    </source>
</reference>
<sequence>MGRKSMFTEEGTCDWCKKPSFVTRHDYVDGKYHHSCQACYDMAKIDVRLFNQGEMQMRERMAQRAS</sequence>
<dbReference type="Proteomes" id="UP000214596">
    <property type="component" value="Unassembled WGS sequence"/>
</dbReference>
<dbReference type="EMBL" id="CP034298">
    <property type="protein sequence ID" value="QHH09099.1"/>
    <property type="molecule type" value="Genomic_DNA"/>
</dbReference>
<evidence type="ECO:0000313" key="2">
    <source>
        <dbReference type="EMBL" id="OXE32895.1"/>
    </source>
</evidence>
<reference evidence="3 5" key="3">
    <citation type="submission" date="2018-12" db="EMBL/GenBank/DDBJ databases">
        <title>Genomic insights into the evolutionary origins and pathogenicity of five Vibrio parahaemolyticus strains isolated from the shrimp with acute hepatopancreatic necrosis disease (AHPND).</title>
        <authorList>
            <person name="Yang Q."/>
            <person name="Dong X."/>
            <person name="Xie G."/>
            <person name="Fu S."/>
            <person name="Zou P."/>
            <person name="Sun J."/>
            <person name="Wang Y."/>
            <person name="Huang J."/>
        </authorList>
    </citation>
    <scope>NUCLEOTIDE SEQUENCE [LARGE SCALE GENOMIC DNA]</scope>
    <source>
        <strain evidence="3 5">20160303005-1</strain>
    </source>
</reference>
<dbReference type="OMA" id="DWCKKPS"/>